<dbReference type="GO" id="GO:0005786">
    <property type="term" value="C:signal recognition particle, endoplasmic reticulum targeting"/>
    <property type="evidence" value="ECO:0007669"/>
    <property type="project" value="UniProtKB-UniRule"/>
</dbReference>
<dbReference type="EMBL" id="NBIV01000128">
    <property type="protein sequence ID" value="PXF43354.1"/>
    <property type="molecule type" value="Genomic_DNA"/>
</dbReference>
<accession>A0A2V3IMP5</accession>
<keyword evidence="5 7" id="KW-0733">Signal recognition particle</keyword>
<evidence type="ECO:0000256" key="4">
    <source>
        <dbReference type="ARBA" id="ARBA00022884"/>
    </source>
</evidence>
<sequence>MVFLDQNAFMTELSKLYTQNKAKGSVWISMKRVTRPINTGRQTQATPAPVCLVRATDGKRKIACSVSAHEHVRFHMDLFTIIKANTTNLQKPKRARKSGNTAT</sequence>
<evidence type="ECO:0000313" key="8">
    <source>
        <dbReference type="EMBL" id="PXF43354.1"/>
    </source>
</evidence>
<keyword evidence="6 7" id="KW-0687">Ribonucleoprotein</keyword>
<dbReference type="SUPFAM" id="SSF54762">
    <property type="entry name" value="Signal recognition particle alu RNA binding heterodimer, SRP9/14"/>
    <property type="match status" value="1"/>
</dbReference>
<gene>
    <name evidence="8" type="ORF">BWQ96_06917</name>
</gene>
<proteinExistence type="inferred from homology"/>
<dbReference type="GO" id="GO:0030942">
    <property type="term" value="F:endoplasmic reticulum signal peptide binding"/>
    <property type="evidence" value="ECO:0007669"/>
    <property type="project" value="UniProtKB-UniRule"/>
</dbReference>
<evidence type="ECO:0000313" key="9">
    <source>
        <dbReference type="Proteomes" id="UP000247409"/>
    </source>
</evidence>
<comment type="function">
    <text evidence="7">Component of the signal recognition particle (SRP) complex, a ribonucleoprotein complex that mediates the cotranslational targeting of secretory and membrane proteins to the endoplasmic reticulum (ER). SRP9 together with SRP14 and the Alu portion of the SRP RNA, constitutes the elongation arrest domain of SRP. The complex of SRP9 and SRP14 is required for SRP RNA binding.</text>
</comment>
<dbReference type="Gene3D" id="3.30.720.10">
    <property type="entry name" value="Signal recognition particle alu RNA binding heterodimer, srp9/1"/>
    <property type="match status" value="1"/>
</dbReference>
<keyword evidence="3 7" id="KW-0963">Cytoplasm</keyword>
<dbReference type="GO" id="GO:0008312">
    <property type="term" value="F:7S RNA binding"/>
    <property type="evidence" value="ECO:0007669"/>
    <property type="project" value="UniProtKB-UniRule"/>
</dbReference>
<dbReference type="Pfam" id="PF02290">
    <property type="entry name" value="SRP14"/>
    <property type="match status" value="1"/>
</dbReference>
<comment type="subunit">
    <text evidence="7">Heterodimer with SRP9; binds RNA as heterodimer. Component of a signal recognition particle (SRP) complex that consists of a 7SL RNA molecule of 300 nucleotides and six protein subunits: SRP72, SRP68, SRP54, SRP19, SRP14 and SRP9.</text>
</comment>
<evidence type="ECO:0000256" key="5">
    <source>
        <dbReference type="ARBA" id="ARBA00023135"/>
    </source>
</evidence>
<dbReference type="AlphaFoldDB" id="A0A2V3IMP5"/>
<dbReference type="OrthoDB" id="19209at2759"/>
<evidence type="ECO:0000256" key="1">
    <source>
        <dbReference type="ARBA" id="ARBA00004496"/>
    </source>
</evidence>
<dbReference type="InterPro" id="IPR009018">
    <property type="entry name" value="Signal_recog_particle_SRP9/14"/>
</dbReference>
<dbReference type="STRING" id="448386.A0A2V3IMP5"/>
<dbReference type="PANTHER" id="PTHR12013">
    <property type="entry name" value="SIGNAL RECOGNITION PARTICLE 14 KD PROTEIN"/>
    <property type="match status" value="1"/>
</dbReference>
<comment type="caution">
    <text evidence="8">The sequence shown here is derived from an EMBL/GenBank/DDBJ whole genome shotgun (WGS) entry which is preliminary data.</text>
</comment>
<reference evidence="8 9" key="1">
    <citation type="journal article" date="2018" name="Mol. Biol. Evol.">
        <title>Analysis of the draft genome of the red seaweed Gracilariopsis chorda provides insights into genome size evolution in Rhodophyta.</title>
        <authorList>
            <person name="Lee J."/>
            <person name="Yang E.C."/>
            <person name="Graf L."/>
            <person name="Yang J.H."/>
            <person name="Qiu H."/>
            <person name="Zel Zion U."/>
            <person name="Chan C.X."/>
            <person name="Stephens T.G."/>
            <person name="Weber A.P.M."/>
            <person name="Boo G.H."/>
            <person name="Boo S.M."/>
            <person name="Kim K.M."/>
            <person name="Shin Y."/>
            <person name="Jung M."/>
            <person name="Lee S.J."/>
            <person name="Yim H.S."/>
            <person name="Lee J.H."/>
            <person name="Bhattacharya D."/>
            <person name="Yoon H.S."/>
        </authorList>
    </citation>
    <scope>NUCLEOTIDE SEQUENCE [LARGE SCALE GENOMIC DNA]</scope>
    <source>
        <strain evidence="8 9">SKKU-2015</strain>
        <tissue evidence="8">Whole body</tissue>
    </source>
</reference>
<dbReference type="GO" id="GO:0006614">
    <property type="term" value="P:SRP-dependent cotranslational protein targeting to membrane"/>
    <property type="evidence" value="ECO:0007669"/>
    <property type="project" value="UniProtKB-UniRule"/>
</dbReference>
<comment type="similarity">
    <text evidence="2 7">Belongs to the SRP14 family.</text>
</comment>
<dbReference type="InterPro" id="IPR003210">
    <property type="entry name" value="Signal_recog_particle_SRP14"/>
</dbReference>
<keyword evidence="9" id="KW-1185">Reference proteome</keyword>
<dbReference type="Proteomes" id="UP000247409">
    <property type="component" value="Unassembled WGS sequence"/>
</dbReference>
<evidence type="ECO:0000256" key="2">
    <source>
        <dbReference type="ARBA" id="ARBA00010349"/>
    </source>
</evidence>
<evidence type="ECO:0000256" key="7">
    <source>
        <dbReference type="RuleBase" id="RU368100"/>
    </source>
</evidence>
<keyword evidence="4 7" id="KW-0694">RNA-binding</keyword>
<comment type="subcellular location">
    <subcellularLocation>
        <location evidence="1 7">Cytoplasm</location>
    </subcellularLocation>
</comment>
<protein>
    <recommendedName>
        <fullName evidence="7">Signal recognition particle 14 kDa protein</fullName>
        <shortName evidence="7">SRP14</shortName>
    </recommendedName>
</protein>
<organism evidence="8 9">
    <name type="scientific">Gracilariopsis chorda</name>
    <dbReference type="NCBI Taxonomy" id="448386"/>
    <lineage>
        <taxon>Eukaryota</taxon>
        <taxon>Rhodophyta</taxon>
        <taxon>Florideophyceae</taxon>
        <taxon>Rhodymeniophycidae</taxon>
        <taxon>Gracilariales</taxon>
        <taxon>Gracilariaceae</taxon>
        <taxon>Gracilariopsis</taxon>
    </lineage>
</organism>
<evidence type="ECO:0000256" key="3">
    <source>
        <dbReference type="ARBA" id="ARBA00022490"/>
    </source>
</evidence>
<name>A0A2V3IMP5_9FLOR</name>
<evidence type="ECO:0000256" key="6">
    <source>
        <dbReference type="ARBA" id="ARBA00023274"/>
    </source>
</evidence>